<evidence type="ECO:0000313" key="2">
    <source>
        <dbReference type="EMBL" id="OQV23343.1"/>
    </source>
</evidence>
<reference evidence="3" key="1">
    <citation type="submission" date="2017-01" db="EMBL/GenBank/DDBJ databases">
        <title>Comparative genomics of anhydrobiosis in the tardigrade Hypsibius dujardini.</title>
        <authorList>
            <person name="Yoshida Y."/>
            <person name="Koutsovoulos G."/>
            <person name="Laetsch D."/>
            <person name="Stevens L."/>
            <person name="Kumar S."/>
            <person name="Horikawa D."/>
            <person name="Ishino K."/>
            <person name="Komine S."/>
            <person name="Tomita M."/>
            <person name="Blaxter M."/>
            <person name="Arakawa K."/>
        </authorList>
    </citation>
    <scope>NUCLEOTIDE SEQUENCE [LARGE SCALE GENOMIC DNA]</scope>
    <source>
        <strain evidence="3">Z151</strain>
    </source>
</reference>
<feature type="transmembrane region" description="Helical" evidence="1">
    <location>
        <begin position="46"/>
        <end position="66"/>
    </location>
</feature>
<dbReference type="Proteomes" id="UP000192578">
    <property type="component" value="Unassembled WGS sequence"/>
</dbReference>
<evidence type="ECO:0000256" key="1">
    <source>
        <dbReference type="SAM" id="Phobius"/>
    </source>
</evidence>
<keyword evidence="1" id="KW-0472">Membrane</keyword>
<accession>A0A1W0X767</accession>
<sequence length="101" mass="11118">MQQLINSSEKYLQDTKQGRVLLGSMIQFESASRHHVCLFSGAKLLYFSRGFIVGTCTLALSLFFVAKEMLDSELRGNSDAGSHVINSIFQASVIAKNNSTL</sequence>
<dbReference type="OrthoDB" id="10633203at2759"/>
<dbReference type="AlphaFoldDB" id="A0A1W0X767"/>
<comment type="caution">
    <text evidence="2">The sequence shown here is derived from an EMBL/GenBank/DDBJ whole genome shotgun (WGS) entry which is preliminary data.</text>
</comment>
<evidence type="ECO:0000313" key="3">
    <source>
        <dbReference type="Proteomes" id="UP000192578"/>
    </source>
</evidence>
<proteinExistence type="predicted"/>
<dbReference type="EMBL" id="MTYJ01000012">
    <property type="protein sequence ID" value="OQV23343.1"/>
    <property type="molecule type" value="Genomic_DNA"/>
</dbReference>
<gene>
    <name evidence="2" type="ORF">BV898_02790</name>
</gene>
<keyword evidence="1" id="KW-0812">Transmembrane</keyword>
<keyword evidence="1" id="KW-1133">Transmembrane helix</keyword>
<name>A0A1W0X767_HYPEX</name>
<protein>
    <submittedName>
        <fullName evidence="2">Uncharacterized protein</fullName>
    </submittedName>
</protein>
<organism evidence="2 3">
    <name type="scientific">Hypsibius exemplaris</name>
    <name type="common">Freshwater tardigrade</name>
    <dbReference type="NCBI Taxonomy" id="2072580"/>
    <lineage>
        <taxon>Eukaryota</taxon>
        <taxon>Metazoa</taxon>
        <taxon>Ecdysozoa</taxon>
        <taxon>Tardigrada</taxon>
        <taxon>Eutardigrada</taxon>
        <taxon>Parachela</taxon>
        <taxon>Hypsibioidea</taxon>
        <taxon>Hypsibiidae</taxon>
        <taxon>Hypsibius</taxon>
    </lineage>
</organism>
<keyword evidence="3" id="KW-1185">Reference proteome</keyword>